<organism evidence="2">
    <name type="scientific">virus sp. ctmTa7</name>
    <dbReference type="NCBI Taxonomy" id="2828255"/>
    <lineage>
        <taxon>Viruses</taxon>
    </lineage>
</organism>
<dbReference type="EMBL" id="BK059091">
    <property type="protein sequence ID" value="DAE28785.1"/>
    <property type="molecule type" value="Genomic_DNA"/>
</dbReference>
<evidence type="ECO:0000313" key="2">
    <source>
        <dbReference type="EMBL" id="DAE28785.1"/>
    </source>
</evidence>
<sequence length="51" mass="5911">MYLIVIVDAIIVWFLLTIVFKPLGSIISKIWDDTSKTLNEKEEKEEDNKNG</sequence>
<protein>
    <submittedName>
        <fullName evidence="2">Uncharacterized protein</fullName>
    </submittedName>
</protein>
<name>A0A8S5RCG8_9VIRU</name>
<feature type="transmembrane region" description="Helical" evidence="1">
    <location>
        <begin position="6"/>
        <end position="27"/>
    </location>
</feature>
<accession>A0A8S5RCG8</accession>
<proteinExistence type="predicted"/>
<keyword evidence="1" id="KW-0812">Transmembrane</keyword>
<keyword evidence="1" id="KW-0472">Membrane</keyword>
<evidence type="ECO:0000256" key="1">
    <source>
        <dbReference type="SAM" id="Phobius"/>
    </source>
</evidence>
<reference evidence="2" key="1">
    <citation type="journal article" date="2021" name="Proc. Natl. Acad. Sci. U.S.A.">
        <title>A Catalog of Tens of Thousands of Viruses from Human Metagenomes Reveals Hidden Associations with Chronic Diseases.</title>
        <authorList>
            <person name="Tisza M.J."/>
            <person name="Buck C.B."/>
        </authorList>
    </citation>
    <scope>NUCLEOTIDE SEQUENCE</scope>
    <source>
        <strain evidence="2">CtmTa7</strain>
    </source>
</reference>
<keyword evidence="1" id="KW-1133">Transmembrane helix</keyword>